<dbReference type="AlphaFoldDB" id="A0A0X8H224"/>
<dbReference type="OrthoDB" id="9800507at2"/>
<keyword evidence="3 8" id="KW-0378">Hydrolase</keyword>
<dbReference type="Pfam" id="PF01195">
    <property type="entry name" value="Pept_tRNA_hydro"/>
    <property type="match status" value="1"/>
</dbReference>
<keyword evidence="2 8" id="KW-0820">tRNA-binding</keyword>
<accession>A0A0X8H224</accession>
<evidence type="ECO:0000313" key="11">
    <source>
        <dbReference type="EMBL" id="AMC94595.1"/>
    </source>
</evidence>
<feature type="site" description="Discriminates between blocked and unblocked aminoacyl-tRNA" evidence="8">
    <location>
        <position position="9"/>
    </location>
</feature>
<evidence type="ECO:0000256" key="7">
    <source>
        <dbReference type="ARBA" id="ARBA00050038"/>
    </source>
</evidence>
<comment type="caution">
    <text evidence="8">Lacks conserved residue(s) required for the propagation of feature annotation.</text>
</comment>
<gene>
    <name evidence="8" type="primary">pth</name>
    <name evidence="11" type="ORF">AOC36_11605</name>
</gene>
<dbReference type="RefSeq" id="WP_067634508.1">
    <property type="nucleotide sequence ID" value="NZ_CP013213.1"/>
</dbReference>
<dbReference type="EC" id="3.1.1.29" evidence="1 8"/>
<evidence type="ECO:0000256" key="8">
    <source>
        <dbReference type="HAMAP-Rule" id="MF_00083"/>
    </source>
</evidence>
<comment type="similarity">
    <text evidence="5 8 10">Belongs to the PTH family.</text>
</comment>
<feature type="active site" description="Proton acceptor" evidence="8">
    <location>
        <position position="19"/>
    </location>
</feature>
<evidence type="ECO:0000256" key="6">
    <source>
        <dbReference type="ARBA" id="ARBA00048707"/>
    </source>
</evidence>
<feature type="binding site" evidence="8">
    <location>
        <position position="64"/>
    </location>
    <ligand>
        <name>tRNA</name>
        <dbReference type="ChEBI" id="CHEBI:17843"/>
    </ligand>
</feature>
<evidence type="ECO:0000313" key="12">
    <source>
        <dbReference type="Proteomes" id="UP000063781"/>
    </source>
</evidence>
<dbReference type="GO" id="GO:0005737">
    <property type="term" value="C:cytoplasm"/>
    <property type="evidence" value="ECO:0007669"/>
    <property type="project" value="UniProtKB-SubCell"/>
</dbReference>
<evidence type="ECO:0000256" key="2">
    <source>
        <dbReference type="ARBA" id="ARBA00022555"/>
    </source>
</evidence>
<dbReference type="Proteomes" id="UP000063781">
    <property type="component" value="Chromosome"/>
</dbReference>
<feature type="binding site" evidence="8">
    <location>
        <position position="14"/>
    </location>
    <ligand>
        <name>tRNA</name>
        <dbReference type="ChEBI" id="CHEBI:17843"/>
    </ligand>
</feature>
<dbReference type="GO" id="GO:0004045">
    <property type="term" value="F:peptidyl-tRNA hydrolase activity"/>
    <property type="evidence" value="ECO:0007669"/>
    <property type="project" value="UniProtKB-UniRule"/>
</dbReference>
<organism evidence="11 12">
    <name type="scientific">Erysipelothrix larvae</name>
    <dbReference type="NCBI Taxonomy" id="1514105"/>
    <lineage>
        <taxon>Bacteria</taxon>
        <taxon>Bacillati</taxon>
        <taxon>Bacillota</taxon>
        <taxon>Erysipelotrichia</taxon>
        <taxon>Erysipelotrichales</taxon>
        <taxon>Erysipelotrichaceae</taxon>
        <taxon>Erysipelothrix</taxon>
    </lineage>
</organism>
<evidence type="ECO:0000256" key="1">
    <source>
        <dbReference type="ARBA" id="ARBA00013260"/>
    </source>
</evidence>
<dbReference type="PANTHER" id="PTHR17224:SF1">
    <property type="entry name" value="PEPTIDYL-TRNA HYDROLASE"/>
    <property type="match status" value="1"/>
</dbReference>
<dbReference type="EMBL" id="CP013213">
    <property type="protein sequence ID" value="AMC94595.1"/>
    <property type="molecule type" value="Genomic_DNA"/>
</dbReference>
<comment type="catalytic activity">
    <reaction evidence="6 8 9">
        <text>an N-acyl-L-alpha-aminoacyl-tRNA + H2O = an N-acyl-L-amino acid + a tRNA + H(+)</text>
        <dbReference type="Rhea" id="RHEA:54448"/>
        <dbReference type="Rhea" id="RHEA-COMP:10123"/>
        <dbReference type="Rhea" id="RHEA-COMP:13883"/>
        <dbReference type="ChEBI" id="CHEBI:15377"/>
        <dbReference type="ChEBI" id="CHEBI:15378"/>
        <dbReference type="ChEBI" id="CHEBI:59874"/>
        <dbReference type="ChEBI" id="CHEBI:78442"/>
        <dbReference type="ChEBI" id="CHEBI:138191"/>
        <dbReference type="EC" id="3.1.1.29"/>
    </reaction>
</comment>
<name>A0A0X8H224_9FIRM</name>
<feature type="site" description="Stabilizes the basic form of H active site to accept a proton" evidence="8">
    <location>
        <position position="91"/>
    </location>
</feature>
<dbReference type="PANTHER" id="PTHR17224">
    <property type="entry name" value="PEPTIDYL-TRNA HYDROLASE"/>
    <property type="match status" value="1"/>
</dbReference>
<dbReference type="GO" id="GO:0006515">
    <property type="term" value="P:protein quality control for misfolded or incompletely synthesized proteins"/>
    <property type="evidence" value="ECO:0007669"/>
    <property type="project" value="UniProtKB-UniRule"/>
</dbReference>
<keyword evidence="4 8" id="KW-0694">RNA-binding</keyword>
<dbReference type="GO" id="GO:0000049">
    <property type="term" value="F:tRNA binding"/>
    <property type="evidence" value="ECO:0007669"/>
    <property type="project" value="UniProtKB-UniRule"/>
</dbReference>
<comment type="subcellular location">
    <subcellularLocation>
        <location evidence="8">Cytoplasm</location>
    </subcellularLocation>
</comment>
<comment type="function">
    <text evidence="8">Hydrolyzes ribosome-free peptidyl-tRNAs (with 1 or more amino acids incorporated), which drop off the ribosome during protein synthesis, or as a result of ribosome stalling.</text>
</comment>
<dbReference type="FunFam" id="3.40.50.1470:FF:000001">
    <property type="entry name" value="Peptidyl-tRNA hydrolase"/>
    <property type="match status" value="1"/>
</dbReference>
<dbReference type="CDD" id="cd00462">
    <property type="entry name" value="PTH"/>
    <property type="match status" value="1"/>
</dbReference>
<dbReference type="KEGG" id="erl:AOC36_11605"/>
<dbReference type="SUPFAM" id="SSF53178">
    <property type="entry name" value="Peptidyl-tRNA hydrolase-like"/>
    <property type="match status" value="1"/>
</dbReference>
<feature type="binding site" evidence="8">
    <location>
        <position position="66"/>
    </location>
    <ligand>
        <name>tRNA</name>
        <dbReference type="ChEBI" id="CHEBI:17843"/>
    </ligand>
</feature>
<evidence type="ECO:0000256" key="4">
    <source>
        <dbReference type="ARBA" id="ARBA00022884"/>
    </source>
</evidence>
<dbReference type="InterPro" id="IPR018171">
    <property type="entry name" value="Pept_tRNA_hydro_CS"/>
</dbReference>
<dbReference type="GO" id="GO:0072344">
    <property type="term" value="P:rescue of stalled ribosome"/>
    <property type="evidence" value="ECO:0007669"/>
    <property type="project" value="UniProtKB-UniRule"/>
</dbReference>
<dbReference type="InterPro" id="IPR001328">
    <property type="entry name" value="Pept_tRNA_hydro"/>
</dbReference>
<dbReference type="STRING" id="1514105.AOC36_11605"/>
<evidence type="ECO:0000256" key="9">
    <source>
        <dbReference type="RuleBase" id="RU000673"/>
    </source>
</evidence>
<keyword evidence="8" id="KW-0963">Cytoplasm</keyword>
<comment type="function">
    <text evidence="8">Catalyzes the release of premature peptidyl moieties from peptidyl-tRNA molecules trapped in stalled 50S ribosomal subunits, and thus maintains levels of free tRNAs and 50S ribosomes.</text>
</comment>
<proteinExistence type="inferred from homology"/>
<evidence type="ECO:0000256" key="3">
    <source>
        <dbReference type="ARBA" id="ARBA00022801"/>
    </source>
</evidence>
<evidence type="ECO:0000256" key="10">
    <source>
        <dbReference type="RuleBase" id="RU004320"/>
    </source>
</evidence>
<reference evidence="11 12" key="1">
    <citation type="submission" date="2015-10" db="EMBL/GenBank/DDBJ databases">
        <title>Erysipelothrix larvae sp. LV19 isolated from the larval gut of the rhinoceros beetle, Trypoxylus dichotomus.</title>
        <authorList>
            <person name="Lim S."/>
            <person name="Kim B.-C."/>
        </authorList>
    </citation>
    <scope>NUCLEOTIDE SEQUENCE [LARGE SCALE GENOMIC DNA]</scope>
    <source>
        <strain evidence="11 12">LV19</strain>
    </source>
</reference>
<keyword evidence="12" id="KW-1185">Reference proteome</keyword>
<dbReference type="InterPro" id="IPR036416">
    <property type="entry name" value="Pept_tRNA_hydro_sf"/>
</dbReference>
<evidence type="ECO:0000256" key="5">
    <source>
        <dbReference type="ARBA" id="ARBA00038063"/>
    </source>
</evidence>
<comment type="subunit">
    <text evidence="8">Monomer.</text>
</comment>
<protein>
    <recommendedName>
        <fullName evidence="7 8">Peptidyl-tRNA hydrolase</fullName>
        <shortName evidence="8">Pth</shortName>
        <ecNumber evidence="1 8">3.1.1.29</ecNumber>
    </recommendedName>
</protein>
<sequence>MKVIVGLGNPGKKYENTRHNAGFLVIDGVSEETSISVNSLKFNALIGQGFYKGQKIILVKPQTFMNLSGDAVIQILNYYDVDLEDLLVVSDDLDLPVGTLKVRRKGSSGGQRGIQSIIDRTGSNEFARIKVGIGKNPLIPTVDYVLGKMDDQTAIKPAIQCVMDYLNNDDLTQLMNTYNKKED</sequence>
<dbReference type="NCBIfam" id="TIGR00447">
    <property type="entry name" value="pth"/>
    <property type="match status" value="1"/>
</dbReference>
<dbReference type="HAMAP" id="MF_00083">
    <property type="entry name" value="Pept_tRNA_hydro_bact"/>
    <property type="match status" value="1"/>
</dbReference>
<dbReference type="Gene3D" id="3.40.50.1470">
    <property type="entry name" value="Peptidyl-tRNA hydrolase"/>
    <property type="match status" value="1"/>
</dbReference>
<dbReference type="PROSITE" id="PS01195">
    <property type="entry name" value="PEPT_TRNA_HYDROL_1"/>
    <property type="match status" value="1"/>
</dbReference>